<proteinExistence type="predicted"/>
<dbReference type="InterPro" id="IPR036182">
    <property type="entry name" value="PCuAC_sf"/>
</dbReference>
<keyword evidence="3" id="KW-1185">Reference proteome</keyword>
<evidence type="ECO:0000313" key="2">
    <source>
        <dbReference type="EMBL" id="AQS41120.1"/>
    </source>
</evidence>
<dbReference type="PANTHER" id="PTHR36302">
    <property type="entry name" value="BLR7088 PROTEIN"/>
    <property type="match status" value="1"/>
</dbReference>
<evidence type="ECO:0008006" key="4">
    <source>
        <dbReference type="Google" id="ProtNLM"/>
    </source>
</evidence>
<dbReference type="PANTHER" id="PTHR36302:SF1">
    <property type="entry name" value="COPPER CHAPERONE PCU(A)C"/>
    <property type="match status" value="1"/>
</dbReference>
<dbReference type="EMBL" id="CP017315">
    <property type="protein sequence ID" value="AQS41120.1"/>
    <property type="molecule type" value="Genomic_DNA"/>
</dbReference>
<evidence type="ECO:0000313" key="3">
    <source>
        <dbReference type="Proteomes" id="UP000188912"/>
    </source>
</evidence>
<dbReference type="InterPro" id="IPR007410">
    <property type="entry name" value="LpqE-like"/>
</dbReference>
<protein>
    <recommendedName>
        <fullName evidence="4">Copper chaperone PCu(A)C</fullName>
    </recommendedName>
</protein>
<dbReference type="SUPFAM" id="SSF110087">
    <property type="entry name" value="DR1885-like metal-binding protein"/>
    <property type="match status" value="1"/>
</dbReference>
<reference evidence="2 3" key="1">
    <citation type="journal article" date="2010" name="Science">
        <title>Genomic comparison of the ants Camponotus floridanus and Harpegnathos saltator.</title>
        <authorList>
            <person name="Bonasio R."/>
            <person name="Zhang G."/>
            <person name="Ye C."/>
            <person name="Mutti N.S."/>
            <person name="Fang X."/>
            <person name="Qin N."/>
            <person name="Donahue G."/>
            <person name="Yang P."/>
            <person name="Li Q."/>
            <person name="Li C."/>
            <person name="Zhang P."/>
            <person name="Huang Z."/>
            <person name="Berger S.L."/>
            <person name="Reinberg D."/>
            <person name="Wang J."/>
            <person name="Liebig J."/>
        </authorList>
    </citation>
    <scope>NUCLEOTIDE SEQUENCE [LARGE SCALE GENOMIC DNA]</scope>
    <source>
        <strain evidence="2 3">Hsal</strain>
    </source>
</reference>
<feature type="signal peptide" evidence="1">
    <location>
        <begin position="1"/>
        <end position="29"/>
    </location>
</feature>
<dbReference type="Pfam" id="PF04314">
    <property type="entry name" value="PCuAC"/>
    <property type="match status" value="1"/>
</dbReference>
<accession>A0A1U9JTD7</accession>
<gene>
    <name evidence="2" type="ORF">BHV28_04070</name>
</gene>
<dbReference type="Gene3D" id="2.60.40.1890">
    <property type="entry name" value="PCu(A)C copper chaperone"/>
    <property type="match status" value="1"/>
</dbReference>
<organism evidence="2 3">
    <name type="scientific">Candidatus Tokpelaia hoelldobleri</name>
    <dbReference type="NCBI Taxonomy" id="1902579"/>
    <lineage>
        <taxon>Bacteria</taxon>
        <taxon>Pseudomonadati</taxon>
        <taxon>Pseudomonadota</taxon>
        <taxon>Alphaproteobacteria</taxon>
        <taxon>Hyphomicrobiales</taxon>
        <taxon>Candidatus Tokpelaia</taxon>
    </lineage>
</organism>
<name>A0A1U9JTD7_9HYPH</name>
<keyword evidence="1" id="KW-0732">Signal</keyword>
<dbReference type="Proteomes" id="UP000188912">
    <property type="component" value="Chromosome"/>
</dbReference>
<evidence type="ECO:0000256" key="1">
    <source>
        <dbReference type="SAM" id="SignalP"/>
    </source>
</evidence>
<dbReference type="AlphaFoldDB" id="A0A1U9JTD7"/>
<feature type="chain" id="PRO_5012594998" description="Copper chaperone PCu(A)C" evidence="1">
    <location>
        <begin position="30"/>
        <end position="172"/>
    </location>
</feature>
<dbReference type="STRING" id="1902579.BHV28_04070"/>
<dbReference type="InterPro" id="IPR058248">
    <property type="entry name" value="Lxx211020-like"/>
</dbReference>
<dbReference type="KEGG" id="thd:BHV28_04070"/>
<sequence>MPAFSIRSILSVFITTLCLYASTFTTAGAHEYKVDELRIIHPWSRATFKGARVAAGYMTIINHGKQADRLLGVSSELSDKTEIHLMEMKDGLMKMRPMPEGVEIAPGAEISFKPGSYHIMFMNIARPLEQGKNFKGRLIFEKAGTVEVDFAIDSAAAKTPSHGHDDMPEHQH</sequence>
<reference evidence="2 3" key="2">
    <citation type="journal article" date="2016" name="Sci. Rep.">
        <title>The genome of Rhizobiales bacteria in predatory ants reveals urease gene functions but no genes for nitrogen fixation.</title>
        <authorList>
            <person name="Neuvonen M.M."/>
            <person name="Tamarit D."/>
            <person name="Naslund K."/>
            <person name="Liebig J."/>
            <person name="Feldhaar H."/>
            <person name="Moran N.A."/>
            <person name="Guy L."/>
            <person name="Andersson S.G."/>
        </authorList>
    </citation>
    <scope>NUCLEOTIDE SEQUENCE [LARGE SCALE GENOMIC DNA]</scope>
    <source>
        <strain evidence="2 3">Hsal</strain>
    </source>
</reference>